<organism evidence="2 3">
    <name type="scientific">Cannabis sativa</name>
    <name type="common">Hemp</name>
    <name type="synonym">Marijuana</name>
    <dbReference type="NCBI Taxonomy" id="3483"/>
    <lineage>
        <taxon>Eukaryota</taxon>
        <taxon>Viridiplantae</taxon>
        <taxon>Streptophyta</taxon>
        <taxon>Embryophyta</taxon>
        <taxon>Tracheophyta</taxon>
        <taxon>Spermatophyta</taxon>
        <taxon>Magnoliopsida</taxon>
        <taxon>eudicotyledons</taxon>
        <taxon>Gunneridae</taxon>
        <taxon>Pentapetalae</taxon>
        <taxon>rosids</taxon>
        <taxon>fabids</taxon>
        <taxon>Rosales</taxon>
        <taxon>Cannabaceae</taxon>
        <taxon>Cannabis</taxon>
    </lineage>
</organism>
<accession>A0A7J6GSZ0</accession>
<sequence length="135" mass="15361">MESPTSVERSTASNPNDAPIDNTTPSIIEPTPAPAIAPSPFQSLAPLTIKLDRTNYPYWKSQALPALRAHDLEATTIPLNLRPSQPEYLVNVKRDIETTTVLPAMRIFKFHFHFFRQNESRFQNHTEEKEVEDFA</sequence>
<dbReference type="EMBL" id="JAATIQ010000084">
    <property type="protein sequence ID" value="KAF4386043.1"/>
    <property type="molecule type" value="Genomic_DNA"/>
</dbReference>
<reference evidence="2 3" key="1">
    <citation type="journal article" date="2020" name="bioRxiv">
        <title>Sequence and annotation of 42 cannabis genomes reveals extensive copy number variation in cannabinoid synthesis and pathogen resistance genes.</title>
        <authorList>
            <person name="Mckernan K.J."/>
            <person name="Helbert Y."/>
            <person name="Kane L.T."/>
            <person name="Ebling H."/>
            <person name="Zhang L."/>
            <person name="Liu B."/>
            <person name="Eaton Z."/>
            <person name="Mclaughlin S."/>
            <person name="Kingan S."/>
            <person name="Baybayan P."/>
            <person name="Concepcion G."/>
            <person name="Jordan M."/>
            <person name="Riva A."/>
            <person name="Barbazuk W."/>
            <person name="Harkins T."/>
        </authorList>
    </citation>
    <scope>NUCLEOTIDE SEQUENCE [LARGE SCALE GENOMIC DNA]</scope>
    <source>
        <strain evidence="3">cv. Jamaican Lion 4</strain>
        <tissue evidence="2">Leaf</tissue>
    </source>
</reference>
<feature type="region of interest" description="Disordered" evidence="1">
    <location>
        <begin position="1"/>
        <end position="39"/>
    </location>
</feature>
<feature type="compositionally biased region" description="Polar residues" evidence="1">
    <location>
        <begin position="1"/>
        <end position="16"/>
    </location>
</feature>
<dbReference type="AlphaFoldDB" id="A0A7J6GSZ0"/>
<gene>
    <name evidence="2" type="ORF">G4B88_031178</name>
</gene>
<name>A0A7J6GSZ0_CANSA</name>
<evidence type="ECO:0008006" key="4">
    <source>
        <dbReference type="Google" id="ProtNLM"/>
    </source>
</evidence>
<protein>
    <recommendedName>
        <fullName evidence="4">Retrotransposon Copia-like N-terminal domain-containing protein</fullName>
    </recommendedName>
</protein>
<evidence type="ECO:0000256" key="1">
    <source>
        <dbReference type="SAM" id="MobiDB-lite"/>
    </source>
</evidence>
<evidence type="ECO:0000313" key="3">
    <source>
        <dbReference type="Proteomes" id="UP000583929"/>
    </source>
</evidence>
<keyword evidence="3" id="KW-1185">Reference proteome</keyword>
<evidence type="ECO:0000313" key="2">
    <source>
        <dbReference type="EMBL" id="KAF4386043.1"/>
    </source>
</evidence>
<proteinExistence type="predicted"/>
<comment type="caution">
    <text evidence="2">The sequence shown here is derived from an EMBL/GenBank/DDBJ whole genome shotgun (WGS) entry which is preliminary data.</text>
</comment>
<dbReference type="Proteomes" id="UP000583929">
    <property type="component" value="Unassembled WGS sequence"/>
</dbReference>